<dbReference type="OrthoDB" id="9771372at2"/>
<dbReference type="InterPro" id="IPR025944">
    <property type="entry name" value="Sigma_54_int_dom_CS"/>
</dbReference>
<name>F4XS81_9CYAN</name>
<dbReference type="Gene3D" id="3.40.50.300">
    <property type="entry name" value="P-loop containing nucleotide triphosphate hydrolases"/>
    <property type="match status" value="1"/>
</dbReference>
<keyword evidence="8" id="KW-1185">Reference proteome</keyword>
<dbReference type="InterPro" id="IPR027417">
    <property type="entry name" value="P-loop_NTPase"/>
</dbReference>
<dbReference type="PANTHER" id="PTHR32071">
    <property type="entry name" value="TRANSCRIPTIONAL REGULATORY PROTEIN"/>
    <property type="match status" value="1"/>
</dbReference>
<evidence type="ECO:0000256" key="5">
    <source>
        <dbReference type="ARBA" id="ARBA00023163"/>
    </source>
</evidence>
<evidence type="ECO:0000256" key="3">
    <source>
        <dbReference type="ARBA" id="ARBA00023015"/>
    </source>
</evidence>
<dbReference type="PANTHER" id="PTHR32071:SF117">
    <property type="entry name" value="PTS-DEPENDENT DIHYDROXYACETONE KINASE OPERON REGULATORY PROTEIN-RELATED"/>
    <property type="match status" value="1"/>
</dbReference>
<feature type="domain" description="Sigma-54 factor interaction" evidence="6">
    <location>
        <begin position="1"/>
        <end position="85"/>
    </location>
</feature>
<dbReference type="EMBL" id="GL890916">
    <property type="protein sequence ID" value="EGJ32552.1"/>
    <property type="molecule type" value="Genomic_DNA"/>
</dbReference>
<dbReference type="SUPFAM" id="SSF46689">
    <property type="entry name" value="Homeodomain-like"/>
    <property type="match status" value="1"/>
</dbReference>
<sequence>MKKSREGEFREDLFYRLNVFPITVPPLRKRGNDVGLIANVMLQHFGKKLGKSIEALNEGQLQLFKSYAWPGNVRELQNLLERAVIISKKGVIDWQTIIPHTKGQDGESLEANSDEIFTSQQMAALERENIKRALKRTNWRISGEKGAATLLNIPSTTLSSKIKALGIHRHE</sequence>
<evidence type="ECO:0000256" key="1">
    <source>
        <dbReference type="ARBA" id="ARBA00022741"/>
    </source>
</evidence>
<evidence type="ECO:0000259" key="6">
    <source>
        <dbReference type="PROSITE" id="PS50045"/>
    </source>
</evidence>
<keyword evidence="4" id="KW-0238">DNA-binding</keyword>
<organism evidence="7 8">
    <name type="scientific">Moorena producens 3L</name>
    <dbReference type="NCBI Taxonomy" id="489825"/>
    <lineage>
        <taxon>Bacteria</taxon>
        <taxon>Bacillati</taxon>
        <taxon>Cyanobacteriota</taxon>
        <taxon>Cyanophyceae</taxon>
        <taxon>Coleofasciculales</taxon>
        <taxon>Coleofasciculaceae</taxon>
        <taxon>Moorena</taxon>
    </lineage>
</organism>
<dbReference type="HOGENOM" id="CLU_000445_0_7_3"/>
<dbReference type="InterPro" id="IPR058031">
    <property type="entry name" value="AAA_lid_NorR"/>
</dbReference>
<keyword evidence="1" id="KW-0547">Nucleotide-binding</keyword>
<dbReference type="Gene3D" id="1.10.8.60">
    <property type="match status" value="1"/>
</dbReference>
<evidence type="ECO:0000313" key="7">
    <source>
        <dbReference type="EMBL" id="EGJ32552.1"/>
    </source>
</evidence>
<dbReference type="AlphaFoldDB" id="F4XS81"/>
<keyword evidence="2" id="KW-0067">ATP-binding</keyword>
<keyword evidence="3" id="KW-0805">Transcription regulation</keyword>
<proteinExistence type="predicted"/>
<dbReference type="InterPro" id="IPR002197">
    <property type="entry name" value="HTH_Fis"/>
</dbReference>
<dbReference type="Pfam" id="PF02954">
    <property type="entry name" value="HTH_8"/>
    <property type="match status" value="1"/>
</dbReference>
<dbReference type="InterPro" id="IPR002078">
    <property type="entry name" value="Sigma_54_int"/>
</dbReference>
<dbReference type="Gene3D" id="1.10.10.60">
    <property type="entry name" value="Homeodomain-like"/>
    <property type="match status" value="1"/>
</dbReference>
<dbReference type="Proteomes" id="UP000003959">
    <property type="component" value="Unassembled WGS sequence"/>
</dbReference>
<reference evidence="8" key="1">
    <citation type="journal article" date="2011" name="Proc. Natl. Acad. Sci. U.S.A.">
        <title>Genomic insights into the physiology and ecology of the marine filamentous cyanobacterium Lyngbya majuscula.</title>
        <authorList>
            <person name="Jones A.C."/>
            <person name="Monroe E.A."/>
            <person name="Podell S."/>
            <person name="Hess W.R."/>
            <person name="Klages S."/>
            <person name="Esquenazi E."/>
            <person name="Niessen S."/>
            <person name="Hoover H."/>
            <person name="Rothmann M."/>
            <person name="Lasken R.S."/>
            <person name="Yates J.R.III."/>
            <person name="Reinhardt R."/>
            <person name="Kube M."/>
            <person name="Burkart M.D."/>
            <person name="Allen E.E."/>
            <person name="Dorrestein P.C."/>
            <person name="Gerwick W.H."/>
            <person name="Gerwick L."/>
        </authorList>
    </citation>
    <scope>NUCLEOTIDE SEQUENCE [LARGE SCALE GENOMIC DNA]</scope>
    <source>
        <strain evidence="8">3L</strain>
    </source>
</reference>
<dbReference type="GO" id="GO:0006355">
    <property type="term" value="P:regulation of DNA-templated transcription"/>
    <property type="evidence" value="ECO:0007669"/>
    <property type="project" value="InterPro"/>
</dbReference>
<gene>
    <name evidence="7" type="ORF">LYNGBM3L_15040</name>
</gene>
<dbReference type="InterPro" id="IPR009057">
    <property type="entry name" value="Homeodomain-like_sf"/>
</dbReference>
<accession>F4XS81</accession>
<protein>
    <submittedName>
        <fullName evidence="7">Response regulator receiver protein</fullName>
    </submittedName>
</protein>
<dbReference type="PROSITE" id="PS00688">
    <property type="entry name" value="SIGMA54_INTERACT_3"/>
    <property type="match status" value="1"/>
</dbReference>
<dbReference type="GO" id="GO:0005524">
    <property type="term" value="F:ATP binding"/>
    <property type="evidence" value="ECO:0007669"/>
    <property type="project" value="UniProtKB-KW"/>
</dbReference>
<dbReference type="GO" id="GO:0043565">
    <property type="term" value="F:sequence-specific DNA binding"/>
    <property type="evidence" value="ECO:0007669"/>
    <property type="project" value="InterPro"/>
</dbReference>
<dbReference type="Pfam" id="PF25601">
    <property type="entry name" value="AAA_lid_14"/>
    <property type="match status" value="1"/>
</dbReference>
<evidence type="ECO:0000313" key="8">
    <source>
        <dbReference type="Proteomes" id="UP000003959"/>
    </source>
</evidence>
<dbReference type="PROSITE" id="PS50045">
    <property type="entry name" value="SIGMA54_INTERACT_4"/>
    <property type="match status" value="1"/>
</dbReference>
<dbReference type="SUPFAM" id="SSF52540">
    <property type="entry name" value="P-loop containing nucleoside triphosphate hydrolases"/>
    <property type="match status" value="1"/>
</dbReference>
<evidence type="ECO:0000256" key="2">
    <source>
        <dbReference type="ARBA" id="ARBA00022840"/>
    </source>
</evidence>
<keyword evidence="5" id="KW-0804">Transcription</keyword>
<dbReference type="eggNOG" id="COG3829">
    <property type="taxonomic scope" value="Bacteria"/>
</dbReference>
<evidence type="ECO:0000256" key="4">
    <source>
        <dbReference type="ARBA" id="ARBA00023125"/>
    </source>
</evidence>